<dbReference type="RefSeq" id="WP_236727274.1">
    <property type="nucleotide sequence ID" value="NZ_JFYZ01000001.1"/>
</dbReference>
<sequence>MTARMIGGRLAFDALGGWWSRADCFYSIDVRAQSGPSANPEVGDDEDRVTSGTYWFDWRDSCENAYPVFYGQVLKGGRYRGQNGAVWPHVSPKPLLANVIYSASTLSPGSSYGSVYFRLDGHGGVQVLDWKDVERSATPSSP</sequence>
<gene>
    <name evidence="1" type="ORF">BV97_00359</name>
</gene>
<dbReference type="Proteomes" id="UP000024329">
    <property type="component" value="Unassembled WGS sequence"/>
</dbReference>
<dbReference type="eggNOG" id="ENOG5030KUG">
    <property type="taxonomic scope" value="Bacteria"/>
</dbReference>
<proteinExistence type="predicted"/>
<evidence type="ECO:0000313" key="2">
    <source>
        <dbReference type="Proteomes" id="UP000024329"/>
    </source>
</evidence>
<evidence type="ECO:0000313" key="1">
    <source>
        <dbReference type="EMBL" id="EZP84603.1"/>
    </source>
</evidence>
<comment type="caution">
    <text evidence="1">The sequence shown here is derived from an EMBL/GenBank/DDBJ whole genome shotgun (WGS) entry which is preliminary data.</text>
</comment>
<accession>A0A031K6F4</accession>
<protein>
    <submittedName>
        <fullName evidence="1">Uncharacterized protein</fullName>
    </submittedName>
</protein>
<dbReference type="EMBL" id="JFYZ01000001">
    <property type="protein sequence ID" value="EZP84603.1"/>
    <property type="molecule type" value="Genomic_DNA"/>
</dbReference>
<dbReference type="PATRIC" id="fig|158500.4.peg.368"/>
<organism evidence="1 2">
    <name type="scientific">Novosphingobium resinovorum</name>
    <dbReference type="NCBI Taxonomy" id="158500"/>
    <lineage>
        <taxon>Bacteria</taxon>
        <taxon>Pseudomonadati</taxon>
        <taxon>Pseudomonadota</taxon>
        <taxon>Alphaproteobacteria</taxon>
        <taxon>Sphingomonadales</taxon>
        <taxon>Sphingomonadaceae</taxon>
        <taxon>Novosphingobium</taxon>
    </lineage>
</organism>
<name>A0A031K6F4_9SPHN</name>
<dbReference type="AlphaFoldDB" id="A0A031K6F4"/>
<reference evidence="1 2" key="1">
    <citation type="submission" date="2014-03" db="EMBL/GenBank/DDBJ databases">
        <title>Whole genome sequence of Novosphingobium resinovorum KF1.</title>
        <authorList>
            <person name="Gan H.M."/>
            <person name="Gan H.Y."/>
            <person name="Chew T.H."/>
            <person name="Savka M.A."/>
        </authorList>
    </citation>
    <scope>NUCLEOTIDE SEQUENCE [LARGE SCALE GENOMIC DNA]</scope>
    <source>
        <strain evidence="1 2">KF1</strain>
    </source>
</reference>